<feature type="domain" description="F-box" evidence="1">
    <location>
        <begin position="20"/>
        <end position="66"/>
    </location>
</feature>
<dbReference type="AlphaFoldDB" id="A0A1V9ZGJ2"/>
<name>A0A1V9ZGJ2_9STRA</name>
<evidence type="ECO:0000259" key="1">
    <source>
        <dbReference type="PROSITE" id="PS50181"/>
    </source>
</evidence>
<dbReference type="PANTHER" id="PTHR39741:SF2">
    <property type="entry name" value="F-BOX DOMAIN-CONTAINING PROTEIN"/>
    <property type="match status" value="1"/>
</dbReference>
<dbReference type="InterPro" id="IPR001810">
    <property type="entry name" value="F-box_dom"/>
</dbReference>
<dbReference type="InterPro" id="IPR055336">
    <property type="entry name" value="At4g00755-like"/>
</dbReference>
<dbReference type="STRING" id="74557.A0A1V9ZGJ2"/>
<dbReference type="PANTHER" id="PTHR39741">
    <property type="entry name" value="F-BOX DOMAIN CONTAINING PROTEIN, EXPRESSED"/>
    <property type="match status" value="1"/>
</dbReference>
<dbReference type="SUPFAM" id="SSF81383">
    <property type="entry name" value="F-box domain"/>
    <property type="match status" value="1"/>
</dbReference>
<dbReference type="Proteomes" id="UP000243217">
    <property type="component" value="Unassembled WGS sequence"/>
</dbReference>
<evidence type="ECO:0000313" key="2">
    <source>
        <dbReference type="EMBL" id="OQR97114.1"/>
    </source>
</evidence>
<protein>
    <submittedName>
        <fullName evidence="2">F-box protein</fullName>
    </submittedName>
</protein>
<gene>
    <name evidence="2" type="ORF">THRCLA_07088</name>
</gene>
<organism evidence="2 3">
    <name type="scientific">Thraustotheca clavata</name>
    <dbReference type="NCBI Taxonomy" id="74557"/>
    <lineage>
        <taxon>Eukaryota</taxon>
        <taxon>Sar</taxon>
        <taxon>Stramenopiles</taxon>
        <taxon>Oomycota</taxon>
        <taxon>Saprolegniomycetes</taxon>
        <taxon>Saprolegniales</taxon>
        <taxon>Achlyaceae</taxon>
        <taxon>Thraustotheca</taxon>
    </lineage>
</organism>
<reference evidence="2 3" key="1">
    <citation type="journal article" date="2014" name="Genome Biol. Evol.">
        <title>The secreted proteins of Achlya hypogyna and Thraustotheca clavata identify the ancestral oomycete secretome and reveal gene acquisitions by horizontal gene transfer.</title>
        <authorList>
            <person name="Misner I."/>
            <person name="Blouin N."/>
            <person name="Leonard G."/>
            <person name="Richards T.A."/>
            <person name="Lane C.E."/>
        </authorList>
    </citation>
    <scope>NUCLEOTIDE SEQUENCE [LARGE SCALE GENOMIC DNA]</scope>
    <source>
        <strain evidence="2 3">ATCC 34112</strain>
    </source>
</reference>
<sequence length="356" mass="40987">MFLWHHLTSMQAYSPPVRKESRLLALPVELLAKIIHFLQHNEAHRLEIVHSKFRVQIEGFNCWKQAVHEHVLFDMSKWFQYTSELHQNLRYDSNKTYLTHMHYAWKQLACLTSLAQTNTFGQTDLIHDVIKFSSADRDSEAPANTLQPSKCWREIKKYTKRDELLHPYDLQELTSFAMFRLLTRRNSSLGETIQMLCGCSSGNSCYWSSAASTCPNAVDSIYYRMRGPCVVQSIEIVPYRVFWHPGAPTYGPRQVSFSFFADLEDTEPFYTSPAYDVINDMVSQSFVLPQCIVLQGGYFGVNLLGRHQAQTFDIPAWMQHLTTPDLEPNLPKYYCCLSEVSAKGVLLGNALLKHTP</sequence>
<dbReference type="InterPro" id="IPR036047">
    <property type="entry name" value="F-box-like_dom_sf"/>
</dbReference>
<dbReference type="EMBL" id="JNBS01001929">
    <property type="protein sequence ID" value="OQR97114.1"/>
    <property type="molecule type" value="Genomic_DNA"/>
</dbReference>
<accession>A0A1V9ZGJ2</accession>
<proteinExistence type="predicted"/>
<keyword evidence="3" id="KW-1185">Reference proteome</keyword>
<dbReference type="PROSITE" id="PS50181">
    <property type="entry name" value="FBOX"/>
    <property type="match status" value="1"/>
</dbReference>
<dbReference type="OrthoDB" id="63379at2759"/>
<comment type="caution">
    <text evidence="2">The sequence shown here is derived from an EMBL/GenBank/DDBJ whole genome shotgun (WGS) entry which is preliminary data.</text>
</comment>
<evidence type="ECO:0000313" key="3">
    <source>
        <dbReference type="Proteomes" id="UP000243217"/>
    </source>
</evidence>